<organism evidence="2 3">
    <name type="scientific">Acidisoma cellulosilyticum</name>
    <dbReference type="NCBI Taxonomy" id="2802395"/>
    <lineage>
        <taxon>Bacteria</taxon>
        <taxon>Pseudomonadati</taxon>
        <taxon>Pseudomonadota</taxon>
        <taxon>Alphaproteobacteria</taxon>
        <taxon>Acetobacterales</taxon>
        <taxon>Acidocellaceae</taxon>
        <taxon>Acidisoma</taxon>
    </lineage>
</organism>
<evidence type="ECO:0000313" key="3">
    <source>
        <dbReference type="Proteomes" id="UP000721844"/>
    </source>
</evidence>
<dbReference type="PIRSF" id="PIRSF012641">
    <property type="entry name" value="UCP012641"/>
    <property type="match status" value="1"/>
</dbReference>
<evidence type="ECO:0000259" key="1">
    <source>
        <dbReference type="Pfam" id="PF10005"/>
    </source>
</evidence>
<dbReference type="RefSeq" id="WP_227307031.1">
    <property type="nucleotide sequence ID" value="NZ_JAESVA010000003.1"/>
</dbReference>
<sequence length="360" mass="40193">MQLFQCQVCSQLLFFENTLCESCGSRLGYDAVTSQLEAVTQTGDVWLPAAGGQTQYRFCDNAEYGACNWLISADSPEGYCAACRHNRTIPALGEGENLPQWQKLEMAKHRLFYQLIKLKLPLPTQAENPEHGLAFDFLADPLVAGAPRVLTGHDDGLITLNLAEADDAAREKLRTQMGEPYRTLLGHFRHEIGHFYWDLLVRDGHRLAQCRAVFGDDSQDYGQALQRHYQDGAPVGWQNDFISHYATSHPWEDFAETWAHYLHIADTLETAKAFGVGIHPMKAKDPDLHADITLNPYGVGPVEGLIDAWLPLTFAVNSLNRSMGVGDLYPFILSPAVIQKMDFIHRLVQGTLPEDQPVTA</sequence>
<dbReference type="InterPro" id="IPR031321">
    <property type="entry name" value="UCP012641"/>
</dbReference>
<name>A0A963Z1Z1_9PROT</name>
<reference evidence="2 3" key="1">
    <citation type="journal article" date="2021" name="Microorganisms">
        <title>Acidisoma silvae sp. nov. and Acidisomacellulosilytica sp. nov., Two Acidophilic Bacteria Isolated from Decaying Wood, Hydrolyzing Cellulose and Producing Poly-3-hydroxybutyrate.</title>
        <authorList>
            <person name="Mieszkin S."/>
            <person name="Pouder E."/>
            <person name="Uroz S."/>
            <person name="Simon-Colin C."/>
            <person name="Alain K."/>
        </authorList>
    </citation>
    <scope>NUCLEOTIDE SEQUENCE [LARGE SCALE GENOMIC DNA]</scope>
    <source>
        <strain evidence="2 3">HW T5.17</strain>
    </source>
</reference>
<dbReference type="Proteomes" id="UP000721844">
    <property type="component" value="Unassembled WGS sequence"/>
</dbReference>
<evidence type="ECO:0000313" key="2">
    <source>
        <dbReference type="EMBL" id="MCB8880385.1"/>
    </source>
</evidence>
<dbReference type="Pfam" id="PF10005">
    <property type="entry name" value="Zn_ribbon_DZR_6"/>
    <property type="match status" value="1"/>
</dbReference>
<dbReference type="AlphaFoldDB" id="A0A963Z1Z1"/>
<keyword evidence="3" id="KW-1185">Reference proteome</keyword>
<accession>A0A963Z1Z1</accession>
<feature type="domain" description="Zinc-ribbon" evidence="1">
    <location>
        <begin position="3"/>
        <end position="92"/>
    </location>
</feature>
<protein>
    <submittedName>
        <fullName evidence="2">Zinc-binding peptidase</fullName>
    </submittedName>
</protein>
<gene>
    <name evidence="2" type="ORF">ACELLULO517_09080</name>
</gene>
<comment type="caution">
    <text evidence="2">The sequence shown here is derived from an EMBL/GenBank/DDBJ whole genome shotgun (WGS) entry which is preliminary data.</text>
</comment>
<dbReference type="InterPro" id="IPR011201">
    <property type="entry name" value="Zinc-ribbon_6_bact"/>
</dbReference>
<proteinExistence type="predicted"/>
<dbReference type="EMBL" id="JAESVA010000003">
    <property type="protein sequence ID" value="MCB8880385.1"/>
    <property type="molecule type" value="Genomic_DNA"/>
</dbReference>
<dbReference type="Pfam" id="PF15887">
    <property type="entry name" value="Peptidase_Mx"/>
    <property type="match status" value="1"/>
</dbReference>
<dbReference type="Gene3D" id="3.40.390.70">
    <property type="match status" value="1"/>
</dbReference>